<sequence>GTSPPKDPRDQSTKGPRPVHQRKTQETSPPKKPVTKDPVHERASLQFYSLHTAPASAPESQNQAATDAMGSMNNFDLGGQLLRVGRAITNPTTLMPGLAAALANQPAKPAAATGTQAAEPGQPPPAQESAAANQQGAAADRQTAGTEQMLEAEPTVRGSEARQVLTQRLQRPSRVVTLRNLVGSASELDDQFQEDVTEECAKFGTVANLVVFAPETGGTVVVFVRFAEPAEAVRAIEGLDGRYFGGRRVGADFYDEQLPTPAASSMMHRLGFCAGQLGSLRLRLAGQLLPARAMSLKVGDKLPAMELVEGPEMKKVNLQELFAGQRSILFGVPGAFTPTCSRVHLPSYVRDYDKLKAKGISQVFCLAVNDPFVMQAWSDANGAEGKVRMLSDTQAIFVEAAGLSLDLSHLLGGLRAKRFVMVIEDGVVKQLDVEPDPTKATCTLADEVLQSLGSSLLRSVSKSSRTMQLQVPRPLRMYSSARNRSAAWLPRSPATASASRPRPFTRRMSEPARTSRPSIATLPVAAASVKAVSPPGRVSSSSSSPGPLRNASSVAAARAPDCTACISGLRPAASCVFRSAPRPISSRTPATLLPRAATCRGVEPLLSGLPTSAPLATRCSATSWCPASRAASNGVRSVWSPGQAALTSAPSCRHCVTADRRPERQARSSCSTVAMGTMLLDQMVNGGDCKCEFPAVMPGHGHVISSGIRLSLQVKGTQQLSRQREKESVSFHGGLVQEADSGNKGVTPSCLKRHCNSRLAIAGLAAPGAAAAPLPCGASASVFSSFQHPSGNRRPSRVRAVIAAFNCENNGGLLEPNVRLLSCLTKKSSGAEAAASQL</sequence>
<dbReference type="GO" id="GO:0005777">
    <property type="term" value="C:peroxisome"/>
    <property type="evidence" value="ECO:0007669"/>
    <property type="project" value="TreeGrafter"/>
</dbReference>
<keyword evidence="9 18" id="KW-0694">RNA-binding</keyword>
<organism evidence="22 23">
    <name type="scientific">Macrostomum lignano</name>
    <dbReference type="NCBI Taxonomy" id="282301"/>
    <lineage>
        <taxon>Eukaryota</taxon>
        <taxon>Metazoa</taxon>
        <taxon>Spiralia</taxon>
        <taxon>Lophotrochozoa</taxon>
        <taxon>Platyhelminthes</taxon>
        <taxon>Rhabditophora</taxon>
        <taxon>Macrostomorpha</taxon>
        <taxon>Macrostomida</taxon>
        <taxon>Macrostomidae</taxon>
        <taxon>Macrostomum</taxon>
    </lineage>
</organism>
<evidence type="ECO:0000259" key="20">
    <source>
        <dbReference type="PROSITE" id="PS50102"/>
    </source>
</evidence>
<dbReference type="InterPro" id="IPR013740">
    <property type="entry name" value="Redoxin"/>
</dbReference>
<evidence type="ECO:0000256" key="11">
    <source>
        <dbReference type="ARBA" id="ARBA00023187"/>
    </source>
</evidence>
<dbReference type="PANTHER" id="PTHR10430">
    <property type="entry name" value="PEROXIREDOXIN"/>
    <property type="match status" value="1"/>
</dbReference>
<dbReference type="WBParaSite" id="maker-uti_cns_0009981-snap-gene-0.2-mRNA-1">
    <property type="protein sequence ID" value="maker-uti_cns_0009981-snap-gene-0.2-mRNA-1"/>
    <property type="gene ID" value="maker-uti_cns_0009981-snap-gene-0.2"/>
</dbReference>
<evidence type="ECO:0000256" key="10">
    <source>
        <dbReference type="ARBA" id="ARBA00023002"/>
    </source>
</evidence>
<dbReference type="SMART" id="SM00361">
    <property type="entry name" value="RRM_1"/>
    <property type="match status" value="1"/>
</dbReference>
<keyword evidence="6" id="KW-0575">Peroxidase</keyword>
<keyword evidence="22" id="KW-1185">Reference proteome</keyword>
<feature type="domain" description="Thioredoxin" evidence="21">
    <location>
        <begin position="296"/>
        <end position="457"/>
    </location>
</feature>
<dbReference type="Gene3D" id="3.40.30.10">
    <property type="entry name" value="Glutaredoxin"/>
    <property type="match status" value="1"/>
</dbReference>
<feature type="domain" description="RRM" evidence="20">
    <location>
        <begin position="174"/>
        <end position="256"/>
    </location>
</feature>
<evidence type="ECO:0000256" key="14">
    <source>
        <dbReference type="ARBA" id="ARBA00031861"/>
    </source>
</evidence>
<dbReference type="SUPFAM" id="SSF52833">
    <property type="entry name" value="Thioredoxin-like"/>
    <property type="match status" value="1"/>
</dbReference>
<comment type="function">
    <text evidence="1">Thiol-specific peroxidase that catalyzes the reduction of hydrogen peroxide and organic hydroperoxides to water and alcohols, respectively. Plays a role in cell protection against oxidative stress by detoxifying peroxides and as sensor of hydrogen peroxide-mediated signaling events.</text>
</comment>
<dbReference type="AlphaFoldDB" id="A0A1I8I5Z7"/>
<evidence type="ECO:0000256" key="8">
    <source>
        <dbReference type="ARBA" id="ARBA00022862"/>
    </source>
</evidence>
<feature type="compositionally biased region" description="Low complexity" evidence="19">
    <location>
        <begin position="523"/>
        <end position="552"/>
    </location>
</feature>
<evidence type="ECO:0000256" key="16">
    <source>
        <dbReference type="ARBA" id="ARBA00049091"/>
    </source>
</evidence>
<dbReference type="GO" id="GO:0008380">
    <property type="term" value="P:RNA splicing"/>
    <property type="evidence" value="ECO:0007669"/>
    <property type="project" value="UniProtKB-KW"/>
</dbReference>
<proteinExistence type="inferred from homology"/>
<evidence type="ECO:0000256" key="13">
    <source>
        <dbReference type="ARBA" id="ARBA00023284"/>
    </source>
</evidence>
<evidence type="ECO:0000256" key="9">
    <source>
        <dbReference type="ARBA" id="ARBA00022884"/>
    </source>
</evidence>
<evidence type="ECO:0000256" key="12">
    <source>
        <dbReference type="ARBA" id="ARBA00023242"/>
    </source>
</evidence>
<dbReference type="SUPFAM" id="SSF54928">
    <property type="entry name" value="RNA-binding domain, RBD"/>
    <property type="match status" value="1"/>
</dbReference>
<accession>A0A1I8I5Z7</accession>
<dbReference type="GO" id="GO:0008379">
    <property type="term" value="F:thioredoxin peroxidase activity"/>
    <property type="evidence" value="ECO:0007669"/>
    <property type="project" value="InterPro"/>
</dbReference>
<feature type="compositionally biased region" description="Low complexity" evidence="19">
    <location>
        <begin position="109"/>
        <end position="120"/>
    </location>
</feature>
<dbReference type="GO" id="GO:0034599">
    <property type="term" value="P:cellular response to oxidative stress"/>
    <property type="evidence" value="ECO:0007669"/>
    <property type="project" value="InterPro"/>
</dbReference>
<evidence type="ECO:0000313" key="22">
    <source>
        <dbReference type="Proteomes" id="UP000095280"/>
    </source>
</evidence>
<dbReference type="InterPro" id="IPR037944">
    <property type="entry name" value="PRX5-like"/>
</dbReference>
<evidence type="ECO:0000256" key="18">
    <source>
        <dbReference type="PROSITE-ProRule" id="PRU00176"/>
    </source>
</evidence>
<evidence type="ECO:0000256" key="7">
    <source>
        <dbReference type="ARBA" id="ARBA00022664"/>
    </source>
</evidence>
<dbReference type="Gene3D" id="3.30.70.330">
    <property type="match status" value="1"/>
</dbReference>
<protein>
    <recommendedName>
        <fullName evidence="5">Peroxiredoxin-5, mitochondrial</fullName>
        <ecNumber evidence="4">1.11.1.24</ecNumber>
    </recommendedName>
    <alternativeName>
        <fullName evidence="14">Peroxiredoxin V</fullName>
    </alternativeName>
    <alternativeName>
        <fullName evidence="15">Thioredoxin-dependent peroxiredoxin 5</fullName>
    </alternativeName>
</protein>
<dbReference type="InterPro" id="IPR035979">
    <property type="entry name" value="RBD_domain_sf"/>
</dbReference>
<feature type="region of interest" description="Disordered" evidence="19">
    <location>
        <begin position="486"/>
        <end position="552"/>
    </location>
</feature>
<dbReference type="GO" id="GO:0003723">
    <property type="term" value="F:RNA binding"/>
    <property type="evidence" value="ECO:0007669"/>
    <property type="project" value="UniProtKB-UniRule"/>
</dbReference>
<keyword evidence="13" id="KW-0676">Redox-active center</keyword>
<feature type="compositionally biased region" description="Basic and acidic residues" evidence="19">
    <location>
        <begin position="34"/>
        <end position="43"/>
    </location>
</feature>
<feature type="region of interest" description="Disordered" evidence="19">
    <location>
        <begin position="1"/>
        <end position="71"/>
    </location>
</feature>
<evidence type="ECO:0000256" key="4">
    <source>
        <dbReference type="ARBA" id="ARBA00013017"/>
    </source>
</evidence>
<feature type="compositionally biased region" description="Low complexity" evidence="19">
    <location>
        <begin position="127"/>
        <end position="142"/>
    </location>
</feature>
<keyword evidence="12" id="KW-0539">Nucleus</keyword>
<dbReference type="FunFam" id="3.30.70.330:FF:000382">
    <property type="entry name" value="G-patch domain-containing protein"/>
    <property type="match status" value="1"/>
</dbReference>
<dbReference type="InterPro" id="IPR012677">
    <property type="entry name" value="Nucleotide-bd_a/b_plait_sf"/>
</dbReference>
<dbReference type="InterPro" id="IPR000504">
    <property type="entry name" value="RRM_dom"/>
</dbReference>
<dbReference type="PROSITE" id="PS51352">
    <property type="entry name" value="THIOREDOXIN_2"/>
    <property type="match status" value="1"/>
</dbReference>
<dbReference type="GO" id="GO:0006397">
    <property type="term" value="P:mRNA processing"/>
    <property type="evidence" value="ECO:0007669"/>
    <property type="project" value="UniProtKB-KW"/>
</dbReference>
<dbReference type="FunFam" id="3.40.30.10:FF:000020">
    <property type="entry name" value="Peroxiredoxin"/>
    <property type="match status" value="1"/>
</dbReference>
<keyword evidence="10" id="KW-0560">Oxidoreductase</keyword>
<evidence type="ECO:0000256" key="3">
    <source>
        <dbReference type="ARBA" id="ARBA00010505"/>
    </source>
</evidence>
<dbReference type="InterPro" id="IPR036249">
    <property type="entry name" value="Thioredoxin-like_sf"/>
</dbReference>
<evidence type="ECO:0000256" key="2">
    <source>
        <dbReference type="ARBA" id="ARBA00004123"/>
    </source>
</evidence>
<dbReference type="InterPro" id="IPR003954">
    <property type="entry name" value="RRM_euk-type"/>
</dbReference>
<comment type="subcellular location">
    <subcellularLocation>
        <location evidence="2">Nucleus</location>
    </subcellularLocation>
</comment>
<dbReference type="EC" id="1.11.1.24" evidence="4"/>
<dbReference type="GO" id="GO:0005739">
    <property type="term" value="C:mitochondrion"/>
    <property type="evidence" value="ECO:0007669"/>
    <property type="project" value="TreeGrafter"/>
</dbReference>
<keyword evidence="8" id="KW-0049">Antioxidant</keyword>
<dbReference type="GO" id="GO:0042744">
    <property type="term" value="P:hydrogen peroxide catabolic process"/>
    <property type="evidence" value="ECO:0007669"/>
    <property type="project" value="TreeGrafter"/>
</dbReference>
<evidence type="ECO:0000256" key="17">
    <source>
        <dbReference type="PIRSR" id="PIRSR637944-1"/>
    </source>
</evidence>
<feature type="active site" description="Cysteine sulfenic acid (-SOH) intermediate" evidence="17">
    <location>
        <position position="340"/>
    </location>
</feature>
<dbReference type="InterPro" id="IPR013766">
    <property type="entry name" value="Thioredoxin_domain"/>
</dbReference>
<comment type="catalytic activity">
    <reaction evidence="16">
        <text>a hydroperoxide + [thioredoxin]-dithiol = an alcohol + [thioredoxin]-disulfide + H2O</text>
        <dbReference type="Rhea" id="RHEA:62620"/>
        <dbReference type="Rhea" id="RHEA-COMP:10698"/>
        <dbReference type="Rhea" id="RHEA-COMP:10700"/>
        <dbReference type="ChEBI" id="CHEBI:15377"/>
        <dbReference type="ChEBI" id="CHEBI:29950"/>
        <dbReference type="ChEBI" id="CHEBI:30879"/>
        <dbReference type="ChEBI" id="CHEBI:35924"/>
        <dbReference type="ChEBI" id="CHEBI:50058"/>
        <dbReference type="EC" id="1.11.1.24"/>
    </reaction>
</comment>
<evidence type="ECO:0000256" key="1">
    <source>
        <dbReference type="ARBA" id="ARBA00003330"/>
    </source>
</evidence>
<dbReference type="Pfam" id="PF08534">
    <property type="entry name" value="Redoxin"/>
    <property type="match status" value="1"/>
</dbReference>
<dbReference type="PANTHER" id="PTHR10430:SF16">
    <property type="entry name" value="PEROXIREDOXIN-5, MITOCHONDRIAL"/>
    <property type="match status" value="1"/>
</dbReference>
<evidence type="ECO:0000256" key="5">
    <source>
        <dbReference type="ARBA" id="ARBA00014329"/>
    </source>
</evidence>
<keyword evidence="7" id="KW-0507">mRNA processing</keyword>
<dbReference type="Proteomes" id="UP000095280">
    <property type="component" value="Unplaced"/>
</dbReference>
<evidence type="ECO:0000256" key="19">
    <source>
        <dbReference type="SAM" id="MobiDB-lite"/>
    </source>
</evidence>
<dbReference type="Pfam" id="PF00076">
    <property type="entry name" value="RRM_1"/>
    <property type="match status" value="1"/>
</dbReference>
<comment type="similarity">
    <text evidence="3">Belongs to the peroxiredoxin family. Prx5 subfamily.</text>
</comment>
<name>A0A1I8I5Z7_9PLAT</name>
<evidence type="ECO:0000313" key="23">
    <source>
        <dbReference type="WBParaSite" id="maker-uti_cns_0009981-snap-gene-0.2-mRNA-1"/>
    </source>
</evidence>
<dbReference type="PROSITE" id="PS50102">
    <property type="entry name" value="RRM"/>
    <property type="match status" value="1"/>
</dbReference>
<dbReference type="CDD" id="cd03013">
    <property type="entry name" value="PRX5_like"/>
    <property type="match status" value="1"/>
</dbReference>
<evidence type="ECO:0000256" key="15">
    <source>
        <dbReference type="ARBA" id="ARBA00033191"/>
    </source>
</evidence>
<dbReference type="GO" id="GO:0045454">
    <property type="term" value="P:cell redox homeostasis"/>
    <property type="evidence" value="ECO:0007669"/>
    <property type="project" value="TreeGrafter"/>
</dbReference>
<feature type="compositionally biased region" description="Basic and acidic residues" evidence="19">
    <location>
        <begin position="1"/>
        <end position="12"/>
    </location>
</feature>
<keyword evidence="11" id="KW-0508">mRNA splicing</keyword>
<evidence type="ECO:0000259" key="21">
    <source>
        <dbReference type="PROSITE" id="PS51352"/>
    </source>
</evidence>
<reference evidence="23" key="1">
    <citation type="submission" date="2016-11" db="UniProtKB">
        <authorList>
            <consortium name="WormBaseParasite"/>
        </authorList>
    </citation>
    <scope>IDENTIFICATION</scope>
</reference>
<feature type="region of interest" description="Disordered" evidence="19">
    <location>
        <begin position="109"/>
        <end position="166"/>
    </location>
</feature>
<dbReference type="GO" id="GO:0005634">
    <property type="term" value="C:nucleus"/>
    <property type="evidence" value="ECO:0007669"/>
    <property type="project" value="UniProtKB-SubCell"/>
</dbReference>
<evidence type="ECO:0000256" key="6">
    <source>
        <dbReference type="ARBA" id="ARBA00022559"/>
    </source>
</evidence>